<reference evidence="5 6" key="1">
    <citation type="submission" date="2016-12" db="EMBL/GenBank/DDBJ databases">
        <title>The new phylogeny of genus Mycobacterium.</title>
        <authorList>
            <person name="Tortoli E."/>
            <person name="Trovato A."/>
            <person name="Cirillo D.M."/>
        </authorList>
    </citation>
    <scope>NUCLEOTIDE SEQUENCE [LARGE SCALE GENOMIC DNA]</scope>
    <source>
        <strain evidence="5 6">DSM 45069</strain>
    </source>
</reference>
<keyword evidence="2" id="KW-0560">Oxidoreductase</keyword>
<proteinExistence type="inferred from homology"/>
<evidence type="ECO:0000256" key="1">
    <source>
        <dbReference type="ARBA" id="ARBA00006484"/>
    </source>
</evidence>
<dbReference type="PROSITE" id="PS00061">
    <property type="entry name" value="ADH_SHORT"/>
    <property type="match status" value="1"/>
</dbReference>
<gene>
    <name evidence="5" type="ORF">BST14_20455</name>
</gene>
<dbReference type="Proteomes" id="UP000192707">
    <property type="component" value="Unassembled WGS sequence"/>
</dbReference>
<keyword evidence="3" id="KW-0520">NAD</keyword>
<dbReference type="EMBL" id="MVHG01000065">
    <property type="protein sequence ID" value="ORA10377.1"/>
    <property type="molecule type" value="Genomic_DNA"/>
</dbReference>
<evidence type="ECO:0000256" key="4">
    <source>
        <dbReference type="RuleBase" id="RU000363"/>
    </source>
</evidence>
<dbReference type="NCBIfam" id="TIGR03971">
    <property type="entry name" value="SDR_subfam_1"/>
    <property type="match status" value="1"/>
</dbReference>
<dbReference type="OrthoDB" id="5173603at2"/>
<evidence type="ECO:0000256" key="2">
    <source>
        <dbReference type="ARBA" id="ARBA00023002"/>
    </source>
</evidence>
<organism evidence="5 6">
    <name type="scientific">Mycobacterium arosiense ATCC BAA-1401 = DSM 45069</name>
    <dbReference type="NCBI Taxonomy" id="1265311"/>
    <lineage>
        <taxon>Bacteria</taxon>
        <taxon>Bacillati</taxon>
        <taxon>Actinomycetota</taxon>
        <taxon>Actinomycetes</taxon>
        <taxon>Mycobacteriales</taxon>
        <taxon>Mycobacteriaceae</taxon>
        <taxon>Mycobacterium</taxon>
        <taxon>Mycobacterium avium complex (MAC)</taxon>
    </lineage>
</organism>
<name>A0A1W9ZA45_MYCAI</name>
<evidence type="ECO:0000313" key="6">
    <source>
        <dbReference type="Proteomes" id="UP000192707"/>
    </source>
</evidence>
<dbReference type="SUPFAM" id="SSF51735">
    <property type="entry name" value="NAD(P)-binding Rossmann-fold domains"/>
    <property type="match status" value="1"/>
</dbReference>
<protein>
    <submittedName>
        <fullName evidence="5">3-ketoacyl-ACP reductase</fullName>
    </submittedName>
</protein>
<dbReference type="PRINTS" id="PR00081">
    <property type="entry name" value="GDHRDH"/>
</dbReference>
<comment type="caution">
    <text evidence="5">The sequence shown here is derived from an EMBL/GenBank/DDBJ whole genome shotgun (WGS) entry which is preliminary data.</text>
</comment>
<dbReference type="RefSeq" id="WP_083066206.1">
    <property type="nucleotide sequence ID" value="NZ_MVHG01000065.1"/>
</dbReference>
<dbReference type="InterPro" id="IPR023985">
    <property type="entry name" value="SDR_subfam_1"/>
</dbReference>
<dbReference type="NCBIfam" id="NF009467">
    <property type="entry name" value="PRK12826.1-3"/>
    <property type="match status" value="1"/>
</dbReference>
<dbReference type="PRINTS" id="PR00080">
    <property type="entry name" value="SDRFAMILY"/>
</dbReference>
<comment type="similarity">
    <text evidence="1 4">Belongs to the short-chain dehydrogenases/reductases (SDR) family.</text>
</comment>
<evidence type="ECO:0000256" key="3">
    <source>
        <dbReference type="ARBA" id="ARBA00023027"/>
    </source>
</evidence>
<dbReference type="PANTHER" id="PTHR24321">
    <property type="entry name" value="DEHYDROGENASES, SHORT CHAIN"/>
    <property type="match status" value="1"/>
</dbReference>
<dbReference type="CDD" id="cd05233">
    <property type="entry name" value="SDR_c"/>
    <property type="match status" value="1"/>
</dbReference>
<dbReference type="PANTHER" id="PTHR24321:SF8">
    <property type="entry name" value="ESTRADIOL 17-BETA-DEHYDROGENASE 8-RELATED"/>
    <property type="match status" value="1"/>
</dbReference>
<sequence>MTGRVAGKVAFVTGAGRGQGRSHAVRLAQEGADIIAVDICKPIENIPVSLSAPACPEDLAETARLVRASDRRIVTAEVDVRDFAGLKSAVDDGVAQLGRLDVIVANAGIADAGVLFYDLDEIVWQTMLDINLGGVWKTVKAGVHHMISGGQGGSIVLTSSAAGLAAYPNMSHYVAAKHGVVGLMRAFAVELGQHMIRVNSVNPTHVNTPMLINEQTFKLMRPDLESPGAEDIETVCEAFHTIPRPWVEAEDITNAVVFLASDESRYITGVPLPIDLGHCLK</sequence>
<dbReference type="InterPro" id="IPR036291">
    <property type="entry name" value="NAD(P)-bd_dom_sf"/>
</dbReference>
<dbReference type="Gene3D" id="3.40.50.720">
    <property type="entry name" value="NAD(P)-binding Rossmann-like Domain"/>
    <property type="match status" value="1"/>
</dbReference>
<evidence type="ECO:0000313" key="5">
    <source>
        <dbReference type="EMBL" id="ORA10377.1"/>
    </source>
</evidence>
<dbReference type="FunFam" id="3.40.50.720:FF:000084">
    <property type="entry name" value="Short-chain dehydrogenase reductase"/>
    <property type="match status" value="1"/>
</dbReference>
<dbReference type="Pfam" id="PF00106">
    <property type="entry name" value="adh_short"/>
    <property type="match status" value="1"/>
</dbReference>
<dbReference type="InterPro" id="IPR020904">
    <property type="entry name" value="Sc_DH/Rdtase_CS"/>
</dbReference>
<dbReference type="InterPro" id="IPR002347">
    <property type="entry name" value="SDR_fam"/>
</dbReference>
<accession>A0A1W9ZA45</accession>
<dbReference type="GO" id="GO:0016491">
    <property type="term" value="F:oxidoreductase activity"/>
    <property type="evidence" value="ECO:0007669"/>
    <property type="project" value="UniProtKB-KW"/>
</dbReference>
<keyword evidence="6" id="KW-1185">Reference proteome</keyword>
<dbReference type="AlphaFoldDB" id="A0A1W9ZA45"/>